<dbReference type="Proteomes" id="UP001457661">
    <property type="component" value="Unassembled WGS sequence"/>
</dbReference>
<reference evidence="2 3" key="1">
    <citation type="submission" date="2024-03" db="EMBL/GenBank/DDBJ databases">
        <title>Community enrichment and isolation of bacterial strains for fucoidan degradation.</title>
        <authorList>
            <person name="Sichert A."/>
        </authorList>
    </citation>
    <scope>NUCLEOTIDE SEQUENCE [LARGE SCALE GENOMIC DNA]</scope>
    <source>
        <strain evidence="2 3">AS26</strain>
    </source>
</reference>
<comment type="caution">
    <text evidence="2">The sequence shown here is derived from an EMBL/GenBank/DDBJ whole genome shotgun (WGS) entry which is preliminary data.</text>
</comment>
<dbReference type="InterPro" id="IPR008490">
    <property type="entry name" value="Transposase_InsH_N"/>
</dbReference>
<feature type="domain" description="Transposase InsH N-terminal" evidence="1">
    <location>
        <begin position="22"/>
        <end position="81"/>
    </location>
</feature>
<sequence>MANYKPDLSCQNKFIPINFAEQILPGTFEYALCYIVENKLDLSGFDAWYNNDKTGAAAYPPSVMLKIILLGYAHGLISSRRELTRHPP</sequence>
<dbReference type="Pfam" id="PF05598">
    <property type="entry name" value="DUF772"/>
    <property type="match status" value="1"/>
</dbReference>
<proteinExistence type="predicted"/>
<name>A0ABU9TG88_9GAMM</name>
<evidence type="ECO:0000259" key="1">
    <source>
        <dbReference type="Pfam" id="PF05598"/>
    </source>
</evidence>
<organism evidence="2 3">
    <name type="scientific">Pseudoalteromonas arctica</name>
    <dbReference type="NCBI Taxonomy" id="394751"/>
    <lineage>
        <taxon>Bacteria</taxon>
        <taxon>Pseudomonadati</taxon>
        <taxon>Pseudomonadota</taxon>
        <taxon>Gammaproteobacteria</taxon>
        <taxon>Alteromonadales</taxon>
        <taxon>Pseudoalteromonadaceae</taxon>
        <taxon>Pseudoalteromonas</taxon>
    </lineage>
</organism>
<accession>A0ABU9TG88</accession>
<dbReference type="EMBL" id="JBBMQX010000006">
    <property type="protein sequence ID" value="MEM5532725.1"/>
    <property type="molecule type" value="Genomic_DNA"/>
</dbReference>
<evidence type="ECO:0000313" key="3">
    <source>
        <dbReference type="Proteomes" id="UP001457661"/>
    </source>
</evidence>
<keyword evidence="3" id="KW-1185">Reference proteome</keyword>
<gene>
    <name evidence="2" type="ORF">WNY57_09815</name>
</gene>
<protein>
    <submittedName>
        <fullName evidence="2">Transposase</fullName>
    </submittedName>
</protein>
<evidence type="ECO:0000313" key="2">
    <source>
        <dbReference type="EMBL" id="MEM5532725.1"/>
    </source>
</evidence>